<organism evidence="8 9">
    <name type="scientific">Companilactobacillus mishanensis</name>
    <dbReference type="NCBI Taxonomy" id="2486008"/>
    <lineage>
        <taxon>Bacteria</taxon>
        <taxon>Bacillati</taxon>
        <taxon>Bacillota</taxon>
        <taxon>Bacilli</taxon>
        <taxon>Lactobacillales</taxon>
        <taxon>Lactobacillaceae</taxon>
        <taxon>Companilactobacillus</taxon>
    </lineage>
</organism>
<evidence type="ECO:0000313" key="8">
    <source>
        <dbReference type="EMBL" id="MQS53447.1"/>
    </source>
</evidence>
<dbReference type="CDD" id="cd17321">
    <property type="entry name" value="MFS_MMR_MDR_like"/>
    <property type="match status" value="1"/>
</dbReference>
<feature type="transmembrane region" description="Helical" evidence="6">
    <location>
        <begin position="274"/>
        <end position="297"/>
    </location>
</feature>
<evidence type="ECO:0000256" key="2">
    <source>
        <dbReference type="ARBA" id="ARBA00022448"/>
    </source>
</evidence>
<keyword evidence="5 6" id="KW-0472">Membrane</keyword>
<dbReference type="PANTHER" id="PTHR42718">
    <property type="entry name" value="MAJOR FACILITATOR SUPERFAMILY MULTIDRUG TRANSPORTER MFSC"/>
    <property type="match status" value="1"/>
</dbReference>
<gene>
    <name evidence="8" type="ORF">FHL02_10480</name>
</gene>
<dbReference type="InterPro" id="IPR020846">
    <property type="entry name" value="MFS_dom"/>
</dbReference>
<feature type="transmembrane region" description="Helical" evidence="6">
    <location>
        <begin position="173"/>
        <end position="194"/>
    </location>
</feature>
<evidence type="ECO:0000259" key="7">
    <source>
        <dbReference type="PROSITE" id="PS50850"/>
    </source>
</evidence>
<dbReference type="Gene3D" id="1.20.1720.10">
    <property type="entry name" value="Multidrug resistance protein D"/>
    <property type="match status" value="1"/>
</dbReference>
<comment type="caution">
    <text evidence="8">The sequence shown here is derived from an EMBL/GenBank/DDBJ whole genome shotgun (WGS) entry which is preliminary data.</text>
</comment>
<dbReference type="InterPro" id="IPR011701">
    <property type="entry name" value="MFS"/>
</dbReference>
<feature type="transmembrane region" description="Helical" evidence="6">
    <location>
        <begin position="231"/>
        <end position="253"/>
    </location>
</feature>
<dbReference type="EMBL" id="VDFM01000018">
    <property type="protein sequence ID" value="MQS53447.1"/>
    <property type="molecule type" value="Genomic_DNA"/>
</dbReference>
<feature type="transmembrane region" description="Helical" evidence="6">
    <location>
        <begin position="110"/>
        <end position="131"/>
    </location>
</feature>
<feature type="transmembrane region" description="Helical" evidence="6">
    <location>
        <begin position="17"/>
        <end position="37"/>
    </location>
</feature>
<evidence type="ECO:0000256" key="1">
    <source>
        <dbReference type="ARBA" id="ARBA00004651"/>
    </source>
</evidence>
<dbReference type="SUPFAM" id="SSF103473">
    <property type="entry name" value="MFS general substrate transporter"/>
    <property type="match status" value="1"/>
</dbReference>
<proteinExistence type="predicted"/>
<dbReference type="GO" id="GO:0005886">
    <property type="term" value="C:plasma membrane"/>
    <property type="evidence" value="ECO:0007669"/>
    <property type="project" value="UniProtKB-SubCell"/>
</dbReference>
<dbReference type="PRINTS" id="PR01036">
    <property type="entry name" value="TCRTETB"/>
</dbReference>
<feature type="transmembrane region" description="Helical" evidence="6">
    <location>
        <begin position="444"/>
        <end position="472"/>
    </location>
</feature>
<feature type="transmembrane region" description="Helical" evidence="6">
    <location>
        <begin position="362"/>
        <end position="383"/>
    </location>
</feature>
<feature type="transmembrane region" description="Helical" evidence="6">
    <location>
        <begin position="337"/>
        <end position="356"/>
    </location>
</feature>
<dbReference type="RefSeq" id="WP_153383902.1">
    <property type="nucleotide sequence ID" value="NZ_VDFM01000018.1"/>
</dbReference>
<feature type="transmembrane region" description="Helical" evidence="6">
    <location>
        <begin position="404"/>
        <end position="424"/>
    </location>
</feature>
<feature type="transmembrane region" description="Helical" evidence="6">
    <location>
        <begin position="206"/>
        <end position="225"/>
    </location>
</feature>
<evidence type="ECO:0000256" key="4">
    <source>
        <dbReference type="ARBA" id="ARBA00022989"/>
    </source>
</evidence>
<keyword evidence="3 6" id="KW-0812">Transmembrane</keyword>
<keyword evidence="4 6" id="KW-1133">Transmembrane helix</keyword>
<keyword evidence="2" id="KW-0813">Transport</keyword>
<dbReference type="Proteomes" id="UP000380386">
    <property type="component" value="Unassembled WGS sequence"/>
</dbReference>
<evidence type="ECO:0000256" key="3">
    <source>
        <dbReference type="ARBA" id="ARBA00022692"/>
    </source>
</evidence>
<dbReference type="GO" id="GO:0022857">
    <property type="term" value="F:transmembrane transporter activity"/>
    <property type="evidence" value="ECO:0007669"/>
    <property type="project" value="InterPro"/>
</dbReference>
<dbReference type="Pfam" id="PF07690">
    <property type="entry name" value="MFS_1"/>
    <property type="match status" value="1"/>
</dbReference>
<protein>
    <submittedName>
        <fullName evidence="8">MFS transporter</fullName>
    </submittedName>
</protein>
<dbReference type="Gene3D" id="1.20.1250.20">
    <property type="entry name" value="MFS general substrate transporter like domains"/>
    <property type="match status" value="1"/>
</dbReference>
<evidence type="ECO:0000256" key="6">
    <source>
        <dbReference type="SAM" id="Phobius"/>
    </source>
</evidence>
<dbReference type="AlphaFoldDB" id="A0A5P0ZLA5"/>
<feature type="transmembrane region" description="Helical" evidence="6">
    <location>
        <begin position="57"/>
        <end position="73"/>
    </location>
</feature>
<feature type="transmembrane region" description="Helical" evidence="6">
    <location>
        <begin position="143"/>
        <end position="167"/>
    </location>
</feature>
<dbReference type="InterPro" id="IPR036259">
    <property type="entry name" value="MFS_trans_sf"/>
</dbReference>
<reference evidence="8 9" key="1">
    <citation type="journal article" date="2019" name="Syst. Appl. Microbiol.">
        <title>Polyphasic characterization of two novel Lactobacillus spp. isolated from blown salami packages: Description of Lactobacillus halodurans sp. nov. and Lactobacillus salsicarnum sp. nov.</title>
        <authorList>
            <person name="Schuster J.A."/>
            <person name="Klingl A."/>
            <person name="Vogel R.F."/>
            <person name="Ehrmann M.A."/>
        </authorList>
    </citation>
    <scope>NUCLEOTIDE SEQUENCE [LARGE SCALE GENOMIC DNA]</scope>
    <source>
        <strain evidence="8 9">TMW 1.2118</strain>
    </source>
</reference>
<dbReference type="PROSITE" id="PS50850">
    <property type="entry name" value="MFS"/>
    <property type="match status" value="1"/>
</dbReference>
<dbReference type="OrthoDB" id="102502at2"/>
<evidence type="ECO:0000256" key="5">
    <source>
        <dbReference type="ARBA" id="ARBA00023136"/>
    </source>
</evidence>
<accession>A0A5P0ZLA5</accession>
<feature type="transmembrane region" description="Helical" evidence="6">
    <location>
        <begin position="85"/>
        <end position="104"/>
    </location>
</feature>
<sequence>MNNVAFTDNPEIQKNRWWIMASVSIFTFMSTLDASIVNIALPVMSKDMSIPMNQSEWVVSIYLITICALLLLFGKLGDNHGKIKIFKIGSILFTIGSLLCGLNFGLFPLLFARAIQSVGAAMTMSVNNGIITEVFPMRERGRALGTIGSFVALGAIAGPGLGGILLAHLDWTYIFWINVPIGILAIIFGQKVLPKDVTFSKDKIDIPGATTFAITMVALFIGVFIGQEVGFGKPSILGLFAIAAISFIAFIYLELHVDSPILSLKLFKRLGFSINIFCALLIFITSFFLNVVAPFYLQNARHLPANYAGYILMILPVLQGIIAPIIGALSDKIGRHLLTFTGLCILTLSQLGFMITTLYTPLWLFGVFIGLVGFGYGVFMAPNNTLIMSSVSKADLGVAGSINALARELGMAIGISIATTVLFASMSHTAGYKVSTYIPAHPEYFIYGMHSAFLVSLVICLIATVISGVNFINHRG</sequence>
<evidence type="ECO:0000313" key="9">
    <source>
        <dbReference type="Proteomes" id="UP000380386"/>
    </source>
</evidence>
<dbReference type="PANTHER" id="PTHR42718:SF9">
    <property type="entry name" value="MAJOR FACILITATOR SUPERFAMILY MULTIDRUG TRANSPORTER MFSC"/>
    <property type="match status" value="1"/>
</dbReference>
<feature type="transmembrane region" description="Helical" evidence="6">
    <location>
        <begin position="309"/>
        <end position="330"/>
    </location>
</feature>
<comment type="subcellular location">
    <subcellularLocation>
        <location evidence="1">Cell membrane</location>
        <topology evidence="1">Multi-pass membrane protein</topology>
    </subcellularLocation>
</comment>
<feature type="domain" description="Major facilitator superfamily (MFS) profile" evidence="7">
    <location>
        <begin position="19"/>
        <end position="475"/>
    </location>
</feature>
<name>A0A5P0ZLA5_9LACO</name>